<evidence type="ECO:0000256" key="7">
    <source>
        <dbReference type="ARBA" id="ARBA00023146"/>
    </source>
</evidence>
<keyword evidence="10" id="KW-1185">Reference proteome</keyword>
<dbReference type="PANTHER" id="PTHR30075:SF2">
    <property type="entry name" value="GLYCINE--TRNA LIGASE, CHLOROPLASTIC_MITOCHONDRIAL 2"/>
    <property type="match status" value="1"/>
</dbReference>
<dbReference type="PROSITE" id="PS50861">
    <property type="entry name" value="AA_TRNA_LIGASE_II_GLYAB"/>
    <property type="match status" value="2"/>
</dbReference>
<dbReference type="InterPro" id="IPR002310">
    <property type="entry name" value="Gly-tRNA_ligase_asu"/>
</dbReference>
<accession>M2W785</accession>
<keyword evidence="7 9" id="KW-0030">Aminoacyl-tRNA synthetase</keyword>
<evidence type="ECO:0000256" key="3">
    <source>
        <dbReference type="ARBA" id="ARBA00022598"/>
    </source>
</evidence>
<keyword evidence="3 9" id="KW-0436">Ligase</keyword>
<dbReference type="EMBL" id="KB454490">
    <property type="protein sequence ID" value="EME31681.1"/>
    <property type="molecule type" value="Genomic_DNA"/>
</dbReference>
<dbReference type="SUPFAM" id="SSF55681">
    <property type="entry name" value="Class II aaRS and biotin synthetases"/>
    <property type="match status" value="1"/>
</dbReference>
<sequence>MQCSFVNGEICRHCRRKIPLKKHAQIHVDNRRWSRRLSAPIFVKVCREPCVTSQNSSVQDDDRKDTKRYCNSITFQDAILKLKEYWASRGCLVWIPHNTEVGAGTMNPATFLRVLGPEPWRVVYEEPSIRPDDSRYGDNPNRVQRHTQFQVILKPAPENSQELFLNSLRALGVDVESHDIRFVEDNWESPALGAWGLGWEVWLDGLEITQFTYFQQAGGFSLDPVSLEITYGLERIIMSLQGVSHFKEIQYNNLFSYGDLFLQNEYEMSRFYLDEADISRHKTLLQLYEEECRFLLRKQLPIAAYEFVLKSSHTFNILDARGAVGVTERAKMFQGIRSLACDVASAWLKTRESLHFPLLEQKNNLENGQNNTIESFENIIVNRRTSTMRLIDKEYDFFVLEIGTEELPKDAIHLAKVQCETAFSKLLDSNRLDWRGNILCGVTPRRIVLMIPELATWQSPQTKKLRGPPAKIAYKESGEATEALLGFCRTQGVSVSSVTVEHDKNSDYVFATKYESGSSTIEVMTEMLPPFLHSLTFARTMKWNDTLVNFPRPIRWLFAMLGEETIRFHYAGLEATNCTFGLRIQSKSPPIILKDAKNYLSSLENQGIMLDTRQRRTFIWEQASAIATDLNGKLYPSDKGQEGDDCLLQEVSCLVESPVVSYGQFDKVFLSLPREVLITVMRRHQRYFPVQSVENDELLPFFIFVTQLRKDMELVRKGNESVLRARYTDAEFFYRHDLMQSFDSFRQKLQGLTFQESLGSMLDKNIRLERMVSTLHDQLQLTPEESRDLRTAAQLCKVDLASSMVIEFTSLAGVMGKYYALENNYSIATAIAIEEHHLPRYYGDKLPSSRVGALLGIIDRVDSLVGLFAAGCLPRASADPFGLRRTALGLVQVCVLHEMDVNLRHYFEIAAKLQPIAVPCQVIDQALSFVMKRLETWLTEDEATWDIANHEADVIQAVLAEQSSGNPFQIVNILKLFMKEREKPYFGNAIQAYARPAKLLLSVVTKDWSEIPEIPDPTLFETEDENGLYYIISKDYEAMNHYANNNLSQILETLARWKPFIDTFFENVFVMSSDYRIRYNRIALCRMITKITTGIIDLTKLRAF</sequence>
<dbReference type="KEGG" id="gsl:Gasu_10610"/>
<dbReference type="Gene3D" id="3.30.930.10">
    <property type="entry name" value="Bira Bifunctional Protein, Domain 2"/>
    <property type="match status" value="1"/>
</dbReference>
<comment type="similarity">
    <text evidence="1">Belongs to the class-II aminoacyl-tRNA synthetase family.</text>
</comment>
<dbReference type="PRINTS" id="PR01044">
    <property type="entry name" value="TRNASYNTHGA"/>
</dbReference>
<dbReference type="FunFam" id="3.30.930.10:FF:000006">
    <property type="entry name" value="Glycine--tRNA ligase alpha subunit"/>
    <property type="match status" value="1"/>
</dbReference>
<dbReference type="AlphaFoldDB" id="M2W785"/>
<comment type="catalytic activity">
    <reaction evidence="8">
        <text>tRNA(Gly) + glycine + ATP = glycyl-tRNA(Gly) + AMP + diphosphate</text>
        <dbReference type="Rhea" id="RHEA:16013"/>
        <dbReference type="Rhea" id="RHEA-COMP:9664"/>
        <dbReference type="Rhea" id="RHEA-COMP:9683"/>
        <dbReference type="ChEBI" id="CHEBI:30616"/>
        <dbReference type="ChEBI" id="CHEBI:33019"/>
        <dbReference type="ChEBI" id="CHEBI:57305"/>
        <dbReference type="ChEBI" id="CHEBI:78442"/>
        <dbReference type="ChEBI" id="CHEBI:78522"/>
        <dbReference type="ChEBI" id="CHEBI:456215"/>
        <dbReference type="EC" id="6.1.1.14"/>
    </reaction>
</comment>
<dbReference type="NCBIfam" id="TIGR00388">
    <property type="entry name" value="glyQ"/>
    <property type="match status" value="1"/>
</dbReference>
<evidence type="ECO:0000256" key="1">
    <source>
        <dbReference type="ARBA" id="ARBA00008226"/>
    </source>
</evidence>
<dbReference type="PANTHER" id="PTHR30075">
    <property type="entry name" value="GLYCYL-TRNA SYNTHETASE"/>
    <property type="match status" value="1"/>
</dbReference>
<dbReference type="NCBIfam" id="NF006827">
    <property type="entry name" value="PRK09348.1"/>
    <property type="match status" value="1"/>
</dbReference>
<keyword evidence="4" id="KW-0547">Nucleotide-binding</keyword>
<dbReference type="GO" id="GO:0005829">
    <property type="term" value="C:cytosol"/>
    <property type="evidence" value="ECO:0007669"/>
    <property type="project" value="TreeGrafter"/>
</dbReference>
<name>M2W785_GALSU</name>
<dbReference type="Pfam" id="PF02092">
    <property type="entry name" value="tRNA_synt_2f"/>
    <property type="match status" value="1"/>
</dbReference>
<reference evidence="10" key="1">
    <citation type="journal article" date="2013" name="Science">
        <title>Gene transfer from bacteria and archaea facilitated evolution of an extremophilic eukaryote.</title>
        <authorList>
            <person name="Schonknecht G."/>
            <person name="Chen W.H."/>
            <person name="Ternes C.M."/>
            <person name="Barbier G.G."/>
            <person name="Shrestha R.P."/>
            <person name="Stanke M."/>
            <person name="Brautigam A."/>
            <person name="Baker B.J."/>
            <person name="Banfield J.F."/>
            <person name="Garavito R.M."/>
            <person name="Carr K."/>
            <person name="Wilkerson C."/>
            <person name="Rensing S.A."/>
            <person name="Gagneul D."/>
            <person name="Dickenson N.E."/>
            <person name="Oesterhelt C."/>
            <person name="Lercher M.J."/>
            <person name="Weber A.P."/>
        </authorList>
    </citation>
    <scope>NUCLEOTIDE SEQUENCE [LARGE SCALE GENOMIC DNA]</scope>
    <source>
        <strain evidence="10">074W</strain>
    </source>
</reference>
<evidence type="ECO:0000256" key="8">
    <source>
        <dbReference type="ARBA" id="ARBA00047937"/>
    </source>
</evidence>
<dbReference type="STRING" id="130081.M2W785"/>
<evidence type="ECO:0000256" key="4">
    <source>
        <dbReference type="ARBA" id="ARBA00022741"/>
    </source>
</evidence>
<dbReference type="HAMAP" id="MF_00254">
    <property type="entry name" value="Gly_tRNA_synth_alpha"/>
    <property type="match status" value="1"/>
</dbReference>
<evidence type="ECO:0000313" key="9">
    <source>
        <dbReference type="EMBL" id="EME31681.1"/>
    </source>
</evidence>
<dbReference type="eggNOG" id="ENOG502QS5T">
    <property type="taxonomic scope" value="Eukaryota"/>
</dbReference>
<dbReference type="Pfam" id="PF02091">
    <property type="entry name" value="tRNA-synt_2e"/>
    <property type="match status" value="1"/>
</dbReference>
<evidence type="ECO:0000256" key="6">
    <source>
        <dbReference type="ARBA" id="ARBA00022917"/>
    </source>
</evidence>
<dbReference type="HAMAP" id="MF_00255">
    <property type="entry name" value="Gly_tRNA_synth_beta"/>
    <property type="match status" value="1"/>
</dbReference>
<organism evidence="9 10">
    <name type="scientific">Galdieria sulphuraria</name>
    <name type="common">Red alga</name>
    <dbReference type="NCBI Taxonomy" id="130081"/>
    <lineage>
        <taxon>Eukaryota</taxon>
        <taxon>Rhodophyta</taxon>
        <taxon>Bangiophyceae</taxon>
        <taxon>Galdieriales</taxon>
        <taxon>Galdieriaceae</taxon>
        <taxon>Galdieria</taxon>
    </lineage>
</organism>
<dbReference type="GO" id="GO:0004820">
    <property type="term" value="F:glycine-tRNA ligase activity"/>
    <property type="evidence" value="ECO:0007669"/>
    <property type="project" value="UniProtKB-EC"/>
</dbReference>
<protein>
    <recommendedName>
        <fullName evidence="2">glycine--tRNA ligase</fullName>
        <ecNumber evidence="2">6.1.1.14</ecNumber>
    </recommendedName>
</protein>
<dbReference type="GO" id="GO:0005524">
    <property type="term" value="F:ATP binding"/>
    <property type="evidence" value="ECO:0007669"/>
    <property type="project" value="UniProtKB-KW"/>
</dbReference>
<dbReference type="GeneID" id="17090308"/>
<dbReference type="InterPro" id="IPR045864">
    <property type="entry name" value="aa-tRNA-synth_II/BPL/LPL"/>
</dbReference>
<evidence type="ECO:0000256" key="5">
    <source>
        <dbReference type="ARBA" id="ARBA00022840"/>
    </source>
</evidence>
<dbReference type="Gene3D" id="1.20.58.180">
    <property type="entry name" value="Class II aaRS and biotin synthetases, domain 2"/>
    <property type="match status" value="1"/>
</dbReference>
<keyword evidence="5" id="KW-0067">ATP-binding</keyword>
<dbReference type="SUPFAM" id="SSF109604">
    <property type="entry name" value="HD-domain/PDEase-like"/>
    <property type="match status" value="1"/>
</dbReference>
<dbReference type="InterPro" id="IPR015944">
    <property type="entry name" value="Gly-tRNA-synth_bsu"/>
</dbReference>
<dbReference type="Gramene" id="EME31681">
    <property type="protein sequence ID" value="EME31681"/>
    <property type="gene ID" value="Gasu_10610"/>
</dbReference>
<dbReference type="OMA" id="LPIPKRM"/>
<evidence type="ECO:0000256" key="2">
    <source>
        <dbReference type="ARBA" id="ARBA00012829"/>
    </source>
</evidence>
<dbReference type="RefSeq" id="XP_005708201.1">
    <property type="nucleotide sequence ID" value="XM_005708144.1"/>
</dbReference>
<keyword evidence="6" id="KW-0648">Protein biosynthesis</keyword>
<evidence type="ECO:0000313" key="10">
    <source>
        <dbReference type="Proteomes" id="UP000030680"/>
    </source>
</evidence>
<dbReference type="OrthoDB" id="1545at2759"/>
<proteinExistence type="inferred from homology"/>
<dbReference type="InterPro" id="IPR006194">
    <property type="entry name" value="Gly-tRNA-synth_heterodimer"/>
</dbReference>
<gene>
    <name evidence="9" type="ORF">Gasu_10610</name>
</gene>
<dbReference type="GO" id="GO:0006426">
    <property type="term" value="P:glycyl-tRNA aminoacylation"/>
    <property type="evidence" value="ECO:0007669"/>
    <property type="project" value="InterPro"/>
</dbReference>
<dbReference type="NCBIfam" id="TIGR00211">
    <property type="entry name" value="glyS"/>
    <property type="match status" value="1"/>
</dbReference>
<dbReference type="EC" id="6.1.1.14" evidence="2"/>
<dbReference type="Proteomes" id="UP000030680">
    <property type="component" value="Unassembled WGS sequence"/>
</dbReference>